<evidence type="ECO:0000313" key="4">
    <source>
        <dbReference type="EMBL" id="WMW24839.1"/>
    </source>
</evidence>
<dbReference type="AlphaFoldDB" id="A0AA51YLC5"/>
<evidence type="ECO:0000256" key="1">
    <source>
        <dbReference type="SAM" id="Phobius"/>
    </source>
</evidence>
<dbReference type="RefSeq" id="WP_309310645.1">
    <property type="nucleotide sequence ID" value="NZ_CP133592.1"/>
</dbReference>
<protein>
    <submittedName>
        <fullName evidence="4">PEF-CTERM sorting domain-containing protein</fullName>
    </submittedName>
</protein>
<sequence length="280" mass="30269">MAQGGTLTYNITYSNRGYIGSEYNVYNTMLIDTLPPEVNYVSSSDGGVYDSTNHTVIWDIGTVEYDSLFMRVSVNVTVDPSTTIGTYLVNFAVIDGDGSMPAVAFDADTVVGAEGDEEVPLLQLYKTDDVTTVAQGGTLTYNITYSNRGYIGSEYNVYNTMLIDTLPPEVNYVSSSDGGVYDSTNHTVIWDIGTVEYDSLFMHVSVNVTVNPSTTVGTYLVNFAVIDGDGSMPVVVFDADTVVVGGEVPNPQNPIPEFPTIALPVIAVLGLALFFQRRKD</sequence>
<feature type="transmembrane region" description="Helical" evidence="1">
    <location>
        <begin position="258"/>
        <end position="275"/>
    </location>
</feature>
<evidence type="ECO:0000259" key="3">
    <source>
        <dbReference type="Pfam" id="PF26596"/>
    </source>
</evidence>
<dbReference type="Gene3D" id="2.60.40.1170">
    <property type="entry name" value="Mu homology domain, subdomain B"/>
    <property type="match status" value="2"/>
</dbReference>
<feature type="domain" description="DUF11" evidence="2">
    <location>
        <begin position="122"/>
        <end position="227"/>
    </location>
</feature>
<dbReference type="Pfam" id="PF26596">
    <property type="entry name" value="PEF-CTERM_ARCH"/>
    <property type="match status" value="1"/>
</dbReference>
<keyword evidence="1" id="KW-1133">Transmembrane helix</keyword>
<accession>A0AA51YLC5</accession>
<reference evidence="4 5" key="1">
    <citation type="submission" date="2023-08" db="EMBL/GenBank/DDBJ databases">
        <title>Methanolobus mangrovi sp. nov. and Methanolobus sediminis sp. nov, two novel methylotrophic methanogens isolated from mangrove sediments in China.</title>
        <authorList>
            <person name="Zhou J."/>
        </authorList>
    </citation>
    <scope>NUCLEOTIDE SEQUENCE [LARGE SCALE GENOMIC DNA]</scope>
    <source>
        <strain evidence="4 5">FTZ6</strain>
    </source>
</reference>
<proteinExistence type="predicted"/>
<feature type="domain" description="PEF-CTERM protein sorting" evidence="3">
    <location>
        <begin position="255"/>
        <end position="279"/>
    </location>
</feature>
<dbReference type="Proteomes" id="UP001182908">
    <property type="component" value="Chromosome"/>
</dbReference>
<dbReference type="InterPro" id="IPR001434">
    <property type="entry name" value="OmcB-like_DUF11"/>
</dbReference>
<dbReference type="InterPro" id="IPR017474">
    <property type="entry name" value="PEF_CTERM_C"/>
</dbReference>
<keyword evidence="1" id="KW-0472">Membrane</keyword>
<dbReference type="EMBL" id="CP133592">
    <property type="protein sequence ID" value="WMW24839.1"/>
    <property type="molecule type" value="Genomic_DNA"/>
</dbReference>
<evidence type="ECO:0000259" key="2">
    <source>
        <dbReference type="Pfam" id="PF01345"/>
    </source>
</evidence>
<gene>
    <name evidence="4" type="ORF">RE474_12260</name>
</gene>
<organism evidence="4 5">
    <name type="scientific">Methanolobus sediminis</name>
    <dbReference type="NCBI Taxonomy" id="3072978"/>
    <lineage>
        <taxon>Archaea</taxon>
        <taxon>Methanobacteriati</taxon>
        <taxon>Methanobacteriota</taxon>
        <taxon>Stenosarchaea group</taxon>
        <taxon>Methanomicrobia</taxon>
        <taxon>Methanosarcinales</taxon>
        <taxon>Methanosarcinaceae</taxon>
        <taxon>Methanolobus</taxon>
    </lineage>
</organism>
<feature type="domain" description="DUF11" evidence="2">
    <location>
        <begin position="2"/>
        <end position="95"/>
    </location>
</feature>
<keyword evidence="1" id="KW-0812">Transmembrane</keyword>
<name>A0AA51YLC5_9EURY</name>
<evidence type="ECO:0000313" key="5">
    <source>
        <dbReference type="Proteomes" id="UP001182908"/>
    </source>
</evidence>
<dbReference type="GeneID" id="84233503"/>
<dbReference type="KEGG" id="mseb:RE474_12260"/>
<dbReference type="NCBIfam" id="TIGR03024">
    <property type="entry name" value="arch_PEF_CTERM"/>
    <property type="match status" value="1"/>
</dbReference>
<keyword evidence="5" id="KW-1185">Reference proteome</keyword>
<dbReference type="Pfam" id="PF01345">
    <property type="entry name" value="DUF11"/>
    <property type="match status" value="2"/>
</dbReference>